<dbReference type="AlphaFoldDB" id="A0A4Y3RS00"/>
<comment type="similarity">
    <text evidence="2">Belongs to the methylmalonyl-CoA mutase family.</text>
</comment>
<keyword evidence="5" id="KW-0479">Metal-binding</keyword>
<organism evidence="9 10">
    <name type="scientific">Streptomyces gardneri</name>
    <dbReference type="NCBI Taxonomy" id="66892"/>
    <lineage>
        <taxon>Bacteria</taxon>
        <taxon>Bacillati</taxon>
        <taxon>Actinomycetota</taxon>
        <taxon>Actinomycetes</taxon>
        <taxon>Kitasatosporales</taxon>
        <taxon>Streptomycetaceae</taxon>
        <taxon>Streptomyces</taxon>
    </lineage>
</organism>
<dbReference type="GO" id="GO:0031419">
    <property type="term" value="F:cobalamin binding"/>
    <property type="evidence" value="ECO:0007669"/>
    <property type="project" value="UniProtKB-KW"/>
</dbReference>
<dbReference type="RefSeq" id="WP_141300105.1">
    <property type="nucleotide sequence ID" value="NZ_BJMN01000042.1"/>
</dbReference>
<evidence type="ECO:0000256" key="2">
    <source>
        <dbReference type="ARBA" id="ARBA00008465"/>
    </source>
</evidence>
<accession>A0A4Y3RS00</accession>
<dbReference type="GO" id="GO:0004494">
    <property type="term" value="F:methylmalonyl-CoA mutase activity"/>
    <property type="evidence" value="ECO:0007669"/>
    <property type="project" value="UniProtKB-EC"/>
</dbReference>
<protein>
    <submittedName>
        <fullName evidence="9">Protein meaA</fullName>
    </submittedName>
</protein>
<evidence type="ECO:0000256" key="4">
    <source>
        <dbReference type="ARBA" id="ARBA00022628"/>
    </source>
</evidence>
<dbReference type="PROSITE" id="PS51332">
    <property type="entry name" value="B12_BINDING"/>
    <property type="match status" value="1"/>
</dbReference>
<dbReference type="InterPro" id="IPR006098">
    <property type="entry name" value="MMCoA_mutase_a_cat"/>
</dbReference>
<proteinExistence type="inferred from homology"/>
<sequence>MTERQKDRPWLMRTYAGHSTAEASNELYRRNLAKGQTGLSVAFDLPTQTGYDPDHILARGEVGRVGVPVSHLGDMRRLFQDIPLEQMNTSMTINATAMWLLALYQVAAEEQGADITKLQGTTQNDIVKEYLSRGTHVFPPGPSLRLTTDMIAYTVNNIPKWNPINICSYHLQEAGATPVQEISYAMSTAIAVLDSVRDSGQVPEDRFGEVVARISFFVNAGVRFIEEMCKMRAFGRIWDKITHERYGIENEKQRRFRYGVQVNSLGLTEAQPENNVQRIVLEMLAVTLSKDARARAVQLPAWNEALGLPRPWDQQWSLRIQQVLAHESDLLEYEDIFAGSHVIEAKVDSLVEECLAEIQRIQEMGGAMAAVESGYLKSQLVSSHAERRARIEAGDEKIIGVNIFQSTEENPLTADLDTAIMTVDPAVEARVVGSLKTWRDNRYQPPFNHPRPCKALERLKEAAKGTGNLMEATLECARAGVTTGEWTEALREVFGEFRAPTGVSSAPVAVTAEAGTPLALVRDKVARTAEELGAGRLRLLVGKPGLDGHSNGAEQIAVRARDAGFEVVYQGIRLTPEQIVNAALAEDVHCVGLSILSGSHAELVPDVLDRLREAGATDVPVIVGGIIPNADAADLKRAGVAAVFTPKDFGITEIIGRIVDEIRQANKLSPLESTEVPA</sequence>
<dbReference type="InterPro" id="IPR036724">
    <property type="entry name" value="Cobalamin-bd_sf"/>
</dbReference>
<comment type="caution">
    <text evidence="9">The sequence shown here is derived from an EMBL/GenBank/DDBJ whole genome shotgun (WGS) entry which is preliminary data.</text>
</comment>
<dbReference type="CDD" id="cd02071">
    <property type="entry name" value="MM_CoA_mut_B12_BD"/>
    <property type="match status" value="1"/>
</dbReference>
<dbReference type="Pfam" id="PF01642">
    <property type="entry name" value="MM_CoA_mutase"/>
    <property type="match status" value="1"/>
</dbReference>
<keyword evidence="6" id="KW-0413">Isomerase</keyword>
<evidence type="ECO:0000256" key="7">
    <source>
        <dbReference type="ARBA" id="ARBA00023285"/>
    </source>
</evidence>
<dbReference type="SUPFAM" id="SSF51703">
    <property type="entry name" value="Cobalamin (vitamin B12)-dependent enzymes"/>
    <property type="match status" value="1"/>
</dbReference>
<evidence type="ECO:0000259" key="8">
    <source>
        <dbReference type="PROSITE" id="PS51332"/>
    </source>
</evidence>
<dbReference type="InterPro" id="IPR006099">
    <property type="entry name" value="MeMalonylCoA_mutase_a/b_cat"/>
</dbReference>
<evidence type="ECO:0000256" key="1">
    <source>
        <dbReference type="ARBA" id="ARBA00001922"/>
    </source>
</evidence>
<name>A0A4Y3RS00_9ACTN</name>
<dbReference type="SUPFAM" id="SSF52242">
    <property type="entry name" value="Cobalamin (vitamin B12)-binding domain"/>
    <property type="match status" value="1"/>
</dbReference>
<keyword evidence="7" id="KW-0170">Cobalt</keyword>
<evidence type="ECO:0000313" key="10">
    <source>
        <dbReference type="Proteomes" id="UP000315226"/>
    </source>
</evidence>
<dbReference type="Proteomes" id="UP000315226">
    <property type="component" value="Unassembled WGS sequence"/>
</dbReference>
<dbReference type="Pfam" id="PF02310">
    <property type="entry name" value="B12-binding"/>
    <property type="match status" value="1"/>
</dbReference>
<gene>
    <name evidence="9" type="ORF">SGA01_59570</name>
</gene>
<reference evidence="9 10" key="1">
    <citation type="submission" date="2019-06" db="EMBL/GenBank/DDBJ databases">
        <title>Whole genome shotgun sequence of Streptomyces gardneri NBRC 12865.</title>
        <authorList>
            <person name="Hosoyama A."/>
            <person name="Uohara A."/>
            <person name="Ohji S."/>
            <person name="Ichikawa N."/>
        </authorList>
    </citation>
    <scope>NUCLEOTIDE SEQUENCE [LARGE SCALE GENOMIC DNA]</scope>
    <source>
        <strain evidence="9 10">NBRC 12865</strain>
    </source>
</reference>
<comment type="cofactor">
    <cofactor evidence="1">
        <name>adenosylcob(III)alamin</name>
        <dbReference type="ChEBI" id="CHEBI:18408"/>
    </cofactor>
</comment>
<dbReference type="InterPro" id="IPR016176">
    <property type="entry name" value="Cbl-dep_enz_cat"/>
</dbReference>
<dbReference type="InterPro" id="IPR006159">
    <property type="entry name" value="Acid_CoA_mut_C"/>
</dbReference>
<dbReference type="GO" id="GO:0046872">
    <property type="term" value="F:metal ion binding"/>
    <property type="evidence" value="ECO:0007669"/>
    <property type="project" value="UniProtKB-KW"/>
</dbReference>
<dbReference type="PANTHER" id="PTHR48101">
    <property type="entry name" value="METHYLMALONYL-COA MUTASE, MITOCHONDRIAL-RELATED"/>
    <property type="match status" value="1"/>
</dbReference>
<comment type="subunit">
    <text evidence="3">Heterodimer of an alpha and a beta chain.</text>
</comment>
<keyword evidence="10" id="KW-1185">Reference proteome</keyword>
<evidence type="ECO:0000256" key="5">
    <source>
        <dbReference type="ARBA" id="ARBA00022723"/>
    </source>
</evidence>
<evidence type="ECO:0000256" key="3">
    <source>
        <dbReference type="ARBA" id="ARBA00011870"/>
    </source>
</evidence>
<keyword evidence="4" id="KW-0846">Cobalamin</keyword>
<dbReference type="Gene3D" id="3.40.50.280">
    <property type="entry name" value="Cobalamin-binding domain"/>
    <property type="match status" value="1"/>
</dbReference>
<dbReference type="InterPro" id="IPR006158">
    <property type="entry name" value="Cobalamin-bd"/>
</dbReference>
<feature type="domain" description="B12-binding" evidence="8">
    <location>
        <begin position="536"/>
        <end position="665"/>
    </location>
</feature>
<dbReference type="Gene3D" id="3.20.20.240">
    <property type="entry name" value="Methylmalonyl-CoA mutase"/>
    <property type="match status" value="1"/>
</dbReference>
<dbReference type="PANTHER" id="PTHR48101:SF3">
    <property type="entry name" value="COENZYME B12-DEPENDENT MUTASE"/>
    <property type="match status" value="1"/>
</dbReference>
<evidence type="ECO:0000256" key="6">
    <source>
        <dbReference type="ARBA" id="ARBA00023235"/>
    </source>
</evidence>
<dbReference type="NCBIfam" id="TIGR00641">
    <property type="entry name" value="acid_CoA_mut_N"/>
    <property type="match status" value="1"/>
</dbReference>
<dbReference type="OrthoDB" id="9762378at2"/>
<dbReference type="EMBL" id="BJMN01000042">
    <property type="protein sequence ID" value="GEB60352.1"/>
    <property type="molecule type" value="Genomic_DNA"/>
</dbReference>
<evidence type="ECO:0000313" key="9">
    <source>
        <dbReference type="EMBL" id="GEB60352.1"/>
    </source>
</evidence>
<dbReference type="NCBIfam" id="TIGR00640">
    <property type="entry name" value="acid_CoA_mut_C"/>
    <property type="match status" value="1"/>
</dbReference>